<reference evidence="1 2" key="1">
    <citation type="submission" date="2018-12" db="EMBL/GenBank/DDBJ databases">
        <title>Rubrispira sanarue gen. nov., sp., nov., a member of the order Silvanigrellales, isolated from a brackish lake in Hamamatsu Japan.</title>
        <authorList>
            <person name="Maejima Y."/>
            <person name="Iino T."/>
            <person name="Muraguchi Y."/>
            <person name="Fukuda K."/>
            <person name="Nojiri H."/>
            <person name="Ohkuma M."/>
            <person name="Moriuchi R."/>
            <person name="Dohra H."/>
            <person name="Kimbara K."/>
            <person name="Shintani M."/>
        </authorList>
    </citation>
    <scope>NUCLEOTIDE SEQUENCE [LARGE SCALE GENOMIC DNA]</scope>
    <source>
        <strain evidence="1 2">RF1110005</strain>
    </source>
</reference>
<dbReference type="EMBL" id="AP019368">
    <property type="protein sequence ID" value="BBH53010.1"/>
    <property type="molecule type" value="Genomic_DNA"/>
</dbReference>
<dbReference type="PROSITE" id="PS50012">
    <property type="entry name" value="RCC1_3"/>
    <property type="match status" value="4"/>
</dbReference>
<dbReference type="AlphaFoldDB" id="A0A4P2VMC5"/>
<dbReference type="GO" id="GO:0005085">
    <property type="term" value="F:guanyl-nucleotide exchange factor activity"/>
    <property type="evidence" value="ECO:0007669"/>
    <property type="project" value="TreeGrafter"/>
</dbReference>
<dbReference type="OrthoDB" id="5652970at2"/>
<dbReference type="PANTHER" id="PTHR45982">
    <property type="entry name" value="REGULATOR OF CHROMOSOME CONDENSATION"/>
    <property type="match status" value="1"/>
</dbReference>
<dbReference type="KEGG" id="sbf:JCM31447_14530"/>
<protein>
    <submittedName>
        <fullName evidence="1">Uncharacterized protein</fullName>
    </submittedName>
</protein>
<dbReference type="InterPro" id="IPR009091">
    <property type="entry name" value="RCC1/BLIP-II"/>
</dbReference>
<dbReference type="Gene3D" id="2.130.10.30">
    <property type="entry name" value="Regulator of chromosome condensation 1/beta-lactamase-inhibitor protein II"/>
    <property type="match status" value="2"/>
</dbReference>
<evidence type="ECO:0000313" key="2">
    <source>
        <dbReference type="Proteomes" id="UP000291236"/>
    </source>
</evidence>
<keyword evidence="2" id="KW-1185">Reference proteome</keyword>
<dbReference type="SUPFAM" id="SSF50985">
    <property type="entry name" value="RCC1/BLIP-II"/>
    <property type="match status" value="2"/>
</dbReference>
<proteinExistence type="predicted"/>
<sequence>MKSMIFKTIALIIIFEVVYSCSKGEGGSGNDAVVSLNSFYSLDDLSTAATSAGKIPTYTTSGAENGLISMGDLSACVVMTSGSIKCWGYNQSFQLGNTNAGTNNQVTPVVVNILTEKAVAVSAALNHTCAFLSTGLKCWGSENNGKLGNRINNNTTATQPQDVLNLNSNQIKMMVTGDEHVCVLFSASQQVSCWGLNNLGQMAQSDFANPFINGANIPLPESVKLISTSDHSVCAVTVSGSLYCWGSNITTSANPNPILIDSGVKNISSGEKDHFCYINSEDTIKCFGKNEKLQLGNNTATNVFNKTPNSVAGISHAKAIVAGQYHTCAITNDGSSVYCWGDNSKGQLGSGSSTPAQSNAPIAVSGLPTAKVIDIAAADNNTCALLDNEDVYCWGSNNNSGTSGYGDNLGIKNPPSLSNKAIRILNRNDL</sequence>
<dbReference type="PANTHER" id="PTHR45982:SF1">
    <property type="entry name" value="REGULATOR OF CHROMOSOME CONDENSATION"/>
    <property type="match status" value="1"/>
</dbReference>
<gene>
    <name evidence="1" type="ORF">JCM31447_14530</name>
</gene>
<dbReference type="InterPro" id="IPR051553">
    <property type="entry name" value="Ran_GTPase-activating"/>
</dbReference>
<dbReference type="RefSeq" id="WP_130608034.1">
    <property type="nucleotide sequence ID" value="NZ_AP019368.1"/>
</dbReference>
<dbReference type="InterPro" id="IPR000408">
    <property type="entry name" value="Reg_chr_condens"/>
</dbReference>
<dbReference type="Proteomes" id="UP000291236">
    <property type="component" value="Chromosome"/>
</dbReference>
<dbReference type="Pfam" id="PF13540">
    <property type="entry name" value="RCC1_2"/>
    <property type="match status" value="2"/>
</dbReference>
<dbReference type="Pfam" id="PF00415">
    <property type="entry name" value="RCC1"/>
    <property type="match status" value="2"/>
</dbReference>
<name>A0A4P2VMC5_FLUSA</name>
<accession>A0A4P2VMC5</accession>
<dbReference type="GO" id="GO:0005737">
    <property type="term" value="C:cytoplasm"/>
    <property type="evidence" value="ECO:0007669"/>
    <property type="project" value="TreeGrafter"/>
</dbReference>
<organism evidence="1 2">
    <name type="scientific">Fluviispira sanaruensis</name>
    <dbReference type="NCBI Taxonomy" id="2493639"/>
    <lineage>
        <taxon>Bacteria</taxon>
        <taxon>Pseudomonadati</taxon>
        <taxon>Bdellovibrionota</taxon>
        <taxon>Oligoflexia</taxon>
        <taxon>Silvanigrellales</taxon>
        <taxon>Silvanigrellaceae</taxon>
        <taxon>Fluviispira</taxon>
    </lineage>
</organism>
<evidence type="ECO:0000313" key="1">
    <source>
        <dbReference type="EMBL" id="BBH53010.1"/>
    </source>
</evidence>